<dbReference type="PANTHER" id="PTHR11709">
    <property type="entry name" value="MULTI-COPPER OXIDASE"/>
    <property type="match status" value="1"/>
</dbReference>
<dbReference type="Proteomes" id="UP001396334">
    <property type="component" value="Unassembled WGS sequence"/>
</dbReference>
<dbReference type="InterPro" id="IPR045087">
    <property type="entry name" value="Cu-oxidase_fam"/>
</dbReference>
<name>A0ABR2SXW0_9ROSI</name>
<comment type="caution">
    <text evidence="1">The sequence shown here is derived from an EMBL/GenBank/DDBJ whole genome shotgun (WGS) entry which is preliminary data.</text>
</comment>
<organism evidence="1 2">
    <name type="scientific">Hibiscus sabdariffa</name>
    <name type="common">roselle</name>
    <dbReference type="NCBI Taxonomy" id="183260"/>
    <lineage>
        <taxon>Eukaryota</taxon>
        <taxon>Viridiplantae</taxon>
        <taxon>Streptophyta</taxon>
        <taxon>Embryophyta</taxon>
        <taxon>Tracheophyta</taxon>
        <taxon>Spermatophyta</taxon>
        <taxon>Magnoliopsida</taxon>
        <taxon>eudicotyledons</taxon>
        <taxon>Gunneridae</taxon>
        <taxon>Pentapetalae</taxon>
        <taxon>rosids</taxon>
        <taxon>malvids</taxon>
        <taxon>Malvales</taxon>
        <taxon>Malvaceae</taxon>
        <taxon>Malvoideae</taxon>
        <taxon>Hibiscus</taxon>
    </lineage>
</organism>
<keyword evidence="2" id="KW-1185">Reference proteome</keyword>
<evidence type="ECO:0000313" key="2">
    <source>
        <dbReference type="Proteomes" id="UP001396334"/>
    </source>
</evidence>
<dbReference type="EMBL" id="JBBPBN010000010">
    <property type="protein sequence ID" value="KAK9030073.1"/>
    <property type="molecule type" value="Genomic_DNA"/>
</dbReference>
<dbReference type="PANTHER" id="PTHR11709:SF9">
    <property type="entry name" value="LACCASE-7"/>
    <property type="match status" value="1"/>
</dbReference>
<accession>A0ABR2SXW0</accession>
<protein>
    <submittedName>
        <fullName evidence="1">Uncharacterized protein</fullName>
    </submittedName>
</protein>
<gene>
    <name evidence="1" type="ORF">V6N11_031507</name>
</gene>
<sequence length="125" mass="14240">MSVLPAYNDTPTAHKFYYGLKALVGACFWKSIPLKVDYEMFVTIWLVLSSCPMNTSCTSPKLSASMNNESFVEPTNIFLFQAFYQYINGVYTTNFPAKPAIKFDYTNNCINNPKTRKSSHLPLIR</sequence>
<evidence type="ECO:0000313" key="1">
    <source>
        <dbReference type="EMBL" id="KAK9030073.1"/>
    </source>
</evidence>
<proteinExistence type="predicted"/>
<reference evidence="1 2" key="1">
    <citation type="journal article" date="2024" name="G3 (Bethesda)">
        <title>Genome assembly of Hibiscus sabdariffa L. provides insights into metabolisms of medicinal natural products.</title>
        <authorList>
            <person name="Kim T."/>
        </authorList>
    </citation>
    <scope>NUCLEOTIDE SEQUENCE [LARGE SCALE GENOMIC DNA]</scope>
    <source>
        <strain evidence="1">TK-2024</strain>
        <tissue evidence="1">Old leaves</tissue>
    </source>
</reference>